<dbReference type="InterPro" id="IPR036865">
    <property type="entry name" value="CRAL-TRIO_dom_sf"/>
</dbReference>
<dbReference type="InterPro" id="IPR036273">
    <property type="entry name" value="CRAL/TRIO_N_dom_sf"/>
</dbReference>
<feature type="domain" description="CRAL-TRIO" evidence="1">
    <location>
        <begin position="95"/>
        <end position="257"/>
    </location>
</feature>
<dbReference type="Gene3D" id="3.40.525.10">
    <property type="entry name" value="CRAL-TRIO lipid binding domain"/>
    <property type="match status" value="1"/>
</dbReference>
<dbReference type="InterPro" id="IPR001251">
    <property type="entry name" value="CRAL-TRIO_dom"/>
</dbReference>
<dbReference type="Proteomes" id="UP001159364">
    <property type="component" value="Linkage Group LG10"/>
</dbReference>
<dbReference type="EMBL" id="JAIWQS010000010">
    <property type="protein sequence ID" value="KAJ8752629.1"/>
    <property type="molecule type" value="Genomic_DNA"/>
</dbReference>
<dbReference type="SUPFAM" id="SSF46938">
    <property type="entry name" value="CRAL/TRIO N-terminal domain"/>
    <property type="match status" value="1"/>
</dbReference>
<evidence type="ECO:0000259" key="1">
    <source>
        <dbReference type="PROSITE" id="PS50191"/>
    </source>
</evidence>
<sequence length="261" mass="30317">MKLNVWSVASDLVEFCRASTMNEEDDRNTNELEQKRVDLMRAYVQREDPSSKEVDDMTMRRFLRARQLDVDKASVMLLKYLKWRREFVPNDSFLPSEIQNEIAQNKMFLQGSDRKGQPIIVVLGARHIQSKDGVHEFKRFIVYGLDKACARMPSNQEKFVVIGDLGGWGYANSDIRGYLAALSIVQDYYPERLGKVYIVHAPNIFKSVWKIVWPFIDQRTREKIVFVEEKLLKSTLMEGIEESQIPEIYGGQLPLVPIHEV</sequence>
<gene>
    <name evidence="2" type="ORF">K2173_005518</name>
</gene>
<name>A0AAV8SKU7_9ROSI</name>
<protein>
    <recommendedName>
        <fullName evidence="1">CRAL-TRIO domain-containing protein</fullName>
    </recommendedName>
</protein>
<dbReference type="Pfam" id="PF00650">
    <property type="entry name" value="CRAL_TRIO"/>
    <property type="match status" value="1"/>
</dbReference>
<dbReference type="SUPFAM" id="SSF52087">
    <property type="entry name" value="CRAL/TRIO domain"/>
    <property type="match status" value="1"/>
</dbReference>
<keyword evidence="3" id="KW-1185">Reference proteome</keyword>
<dbReference type="CDD" id="cd00170">
    <property type="entry name" value="SEC14"/>
    <property type="match status" value="1"/>
</dbReference>
<organism evidence="2 3">
    <name type="scientific">Erythroxylum novogranatense</name>
    <dbReference type="NCBI Taxonomy" id="1862640"/>
    <lineage>
        <taxon>Eukaryota</taxon>
        <taxon>Viridiplantae</taxon>
        <taxon>Streptophyta</taxon>
        <taxon>Embryophyta</taxon>
        <taxon>Tracheophyta</taxon>
        <taxon>Spermatophyta</taxon>
        <taxon>Magnoliopsida</taxon>
        <taxon>eudicotyledons</taxon>
        <taxon>Gunneridae</taxon>
        <taxon>Pentapetalae</taxon>
        <taxon>rosids</taxon>
        <taxon>fabids</taxon>
        <taxon>Malpighiales</taxon>
        <taxon>Erythroxylaceae</taxon>
        <taxon>Erythroxylum</taxon>
    </lineage>
</organism>
<dbReference type="PANTHER" id="PTHR46277:SF19">
    <property type="entry name" value="RANDOM SLUG PROTEIN 5-LIKE"/>
    <property type="match status" value="1"/>
</dbReference>
<accession>A0AAV8SKU7</accession>
<evidence type="ECO:0000313" key="2">
    <source>
        <dbReference type="EMBL" id="KAJ8752629.1"/>
    </source>
</evidence>
<dbReference type="PROSITE" id="PS50191">
    <property type="entry name" value="CRAL_TRIO"/>
    <property type="match status" value="1"/>
</dbReference>
<dbReference type="SMART" id="SM01100">
    <property type="entry name" value="CRAL_TRIO_N"/>
    <property type="match status" value="1"/>
</dbReference>
<dbReference type="PANTHER" id="PTHR46277">
    <property type="entry name" value="OS03G0850700 PROTEIN"/>
    <property type="match status" value="1"/>
</dbReference>
<comment type="caution">
    <text evidence="2">The sequence shown here is derived from an EMBL/GenBank/DDBJ whole genome shotgun (WGS) entry which is preliminary data.</text>
</comment>
<dbReference type="Pfam" id="PF03765">
    <property type="entry name" value="CRAL_TRIO_N"/>
    <property type="match status" value="1"/>
</dbReference>
<dbReference type="SMART" id="SM00516">
    <property type="entry name" value="SEC14"/>
    <property type="match status" value="1"/>
</dbReference>
<proteinExistence type="predicted"/>
<reference evidence="2 3" key="1">
    <citation type="submission" date="2021-09" db="EMBL/GenBank/DDBJ databases">
        <title>Genomic insights and catalytic innovation underlie evolution of tropane alkaloids biosynthesis.</title>
        <authorList>
            <person name="Wang Y.-J."/>
            <person name="Tian T."/>
            <person name="Huang J.-P."/>
            <person name="Huang S.-X."/>
        </authorList>
    </citation>
    <scope>NUCLEOTIDE SEQUENCE [LARGE SCALE GENOMIC DNA]</scope>
    <source>
        <strain evidence="2">KIB-2018</strain>
        <tissue evidence="2">Leaf</tissue>
    </source>
</reference>
<evidence type="ECO:0000313" key="3">
    <source>
        <dbReference type="Proteomes" id="UP001159364"/>
    </source>
</evidence>
<dbReference type="InterPro" id="IPR011074">
    <property type="entry name" value="CRAL/TRIO_N_dom"/>
</dbReference>
<dbReference type="AlphaFoldDB" id="A0AAV8SKU7"/>